<dbReference type="InterPro" id="IPR016032">
    <property type="entry name" value="Sig_transdc_resp-reg_C-effctor"/>
</dbReference>
<dbReference type="InterPro" id="IPR036693">
    <property type="entry name" value="TF_LuxR_autoind-bd_dom_sf"/>
</dbReference>
<proteinExistence type="predicted"/>
<evidence type="ECO:0000256" key="2">
    <source>
        <dbReference type="ARBA" id="ARBA00023125"/>
    </source>
</evidence>
<dbReference type="Gene3D" id="1.10.10.10">
    <property type="entry name" value="Winged helix-like DNA-binding domain superfamily/Winged helix DNA-binding domain"/>
    <property type="match status" value="1"/>
</dbReference>
<dbReference type="SMART" id="SM00421">
    <property type="entry name" value="HTH_LUXR"/>
    <property type="match status" value="1"/>
</dbReference>
<dbReference type="PROSITE" id="PS50043">
    <property type="entry name" value="HTH_LUXR_2"/>
    <property type="match status" value="1"/>
</dbReference>
<dbReference type="Pfam" id="PF03472">
    <property type="entry name" value="Autoind_bind"/>
    <property type="match status" value="1"/>
</dbReference>
<keyword evidence="2" id="KW-0238">DNA-binding</keyword>
<evidence type="ECO:0000313" key="6">
    <source>
        <dbReference type="Proteomes" id="UP000323608"/>
    </source>
</evidence>
<dbReference type="GO" id="GO:0003677">
    <property type="term" value="F:DNA binding"/>
    <property type="evidence" value="ECO:0007669"/>
    <property type="project" value="UniProtKB-KW"/>
</dbReference>
<organism evidence="5 6">
    <name type="scientific">Rhizobium tropici</name>
    <dbReference type="NCBI Taxonomy" id="398"/>
    <lineage>
        <taxon>Bacteria</taxon>
        <taxon>Pseudomonadati</taxon>
        <taxon>Pseudomonadota</taxon>
        <taxon>Alphaproteobacteria</taxon>
        <taxon>Hyphomicrobiales</taxon>
        <taxon>Rhizobiaceae</taxon>
        <taxon>Rhizobium/Agrobacterium group</taxon>
        <taxon>Rhizobium</taxon>
    </lineage>
</organism>
<evidence type="ECO:0000259" key="4">
    <source>
        <dbReference type="PROSITE" id="PS50043"/>
    </source>
</evidence>
<dbReference type="SUPFAM" id="SSF75516">
    <property type="entry name" value="Pheromone-binding domain of LuxR-like quorum-sensing transcription factors"/>
    <property type="match status" value="1"/>
</dbReference>
<dbReference type="InterPro" id="IPR005143">
    <property type="entry name" value="TF_LuxR_autoind-bd_dom"/>
</dbReference>
<dbReference type="AlphaFoldDB" id="A0A5B0WA08"/>
<dbReference type="GO" id="GO:0006355">
    <property type="term" value="P:regulation of DNA-templated transcription"/>
    <property type="evidence" value="ECO:0007669"/>
    <property type="project" value="InterPro"/>
</dbReference>
<dbReference type="EMBL" id="VNIP01000004">
    <property type="protein sequence ID" value="KAA1183890.1"/>
    <property type="molecule type" value="Genomic_DNA"/>
</dbReference>
<dbReference type="PRINTS" id="PR00038">
    <property type="entry name" value="HTHLUXR"/>
</dbReference>
<dbReference type="InterPro" id="IPR000792">
    <property type="entry name" value="Tscrpt_reg_LuxR_C"/>
</dbReference>
<dbReference type="OrthoDB" id="9803630at2"/>
<keyword evidence="1" id="KW-0805">Transcription regulation</keyword>
<evidence type="ECO:0000313" key="5">
    <source>
        <dbReference type="EMBL" id="KAA1183890.1"/>
    </source>
</evidence>
<sequence>MTGSHAEETPFCRGRLSSALKAVEGVGHADELDLVLAEIRQAYGFAHATLLVVRAGISPRPYPFFCTTYPSEWTATYLRKNYFEIDPVIAISRTGFLPVDWYVLRGSSEKGKAFLSDARAFGVGRHGLTVPVRGANGERSLFSVTSDMSRSNWRRLRDSSICELQVFSQYLHDKAVLISDLRASGAHDVLSRRERECLQLIARGEPPKRIAATLQISEGTVRLYLRLARRKLGARTLYQAIARASLLEVIDV</sequence>
<name>A0A5B0WA08_RHITR</name>
<dbReference type="Gene3D" id="3.30.450.80">
    <property type="entry name" value="Transcription factor LuxR-like, autoinducer-binding domain"/>
    <property type="match status" value="1"/>
</dbReference>
<dbReference type="InterPro" id="IPR036388">
    <property type="entry name" value="WH-like_DNA-bd_sf"/>
</dbReference>
<feature type="domain" description="HTH luxR-type" evidence="4">
    <location>
        <begin position="183"/>
        <end position="248"/>
    </location>
</feature>
<keyword evidence="3" id="KW-0804">Transcription</keyword>
<dbReference type="PANTHER" id="PTHR44688:SF25">
    <property type="entry name" value="HTH LUXR-TYPE DOMAIN-CONTAINING PROTEIN"/>
    <property type="match status" value="1"/>
</dbReference>
<dbReference type="PANTHER" id="PTHR44688">
    <property type="entry name" value="DNA-BINDING TRANSCRIPTIONAL ACTIVATOR DEVR_DOSR"/>
    <property type="match status" value="1"/>
</dbReference>
<dbReference type="SUPFAM" id="SSF46894">
    <property type="entry name" value="C-terminal effector domain of the bipartite response regulators"/>
    <property type="match status" value="1"/>
</dbReference>
<reference evidence="5 6" key="1">
    <citation type="submission" date="2019-07" db="EMBL/GenBank/DDBJ databases">
        <title>The Draft Genome Sequence of Rhizobium tropici SARCC-755 Associated with Superior Nodulation on Pigeonpea (Cajanus cajan (L.) Millsp.).</title>
        <authorList>
            <person name="Bopape F.L."/>
            <person name="Hassen A.I."/>
            <person name="Swanevelder Z.H."/>
            <person name="Gwata E.T."/>
        </authorList>
    </citation>
    <scope>NUCLEOTIDE SEQUENCE [LARGE SCALE GENOMIC DNA]</scope>
    <source>
        <strain evidence="5 6">SARCC-755</strain>
    </source>
</reference>
<evidence type="ECO:0000256" key="3">
    <source>
        <dbReference type="ARBA" id="ARBA00023163"/>
    </source>
</evidence>
<gene>
    <name evidence="5" type="ORF">FP026_07670</name>
</gene>
<evidence type="ECO:0000256" key="1">
    <source>
        <dbReference type="ARBA" id="ARBA00023015"/>
    </source>
</evidence>
<accession>A0A5B0WA08</accession>
<dbReference type="Proteomes" id="UP000323608">
    <property type="component" value="Unassembled WGS sequence"/>
</dbReference>
<dbReference type="Pfam" id="PF00196">
    <property type="entry name" value="GerE"/>
    <property type="match status" value="1"/>
</dbReference>
<dbReference type="CDD" id="cd06170">
    <property type="entry name" value="LuxR_C_like"/>
    <property type="match status" value="1"/>
</dbReference>
<protein>
    <submittedName>
        <fullName evidence="5">LuxR family transcriptional regulator</fullName>
    </submittedName>
</protein>
<comment type="caution">
    <text evidence="5">The sequence shown here is derived from an EMBL/GenBank/DDBJ whole genome shotgun (WGS) entry which is preliminary data.</text>
</comment>